<feature type="signal peptide" evidence="2">
    <location>
        <begin position="1"/>
        <end position="27"/>
    </location>
</feature>
<name>A0A426TV48_9CHLR</name>
<feature type="region of interest" description="Disordered" evidence="1">
    <location>
        <begin position="27"/>
        <end position="57"/>
    </location>
</feature>
<accession>A0A426TV48</accession>
<evidence type="ECO:0000313" key="4">
    <source>
        <dbReference type="Proteomes" id="UP000280307"/>
    </source>
</evidence>
<organism evidence="3 4">
    <name type="scientific">Candidatus Viridilinea halotolerans</name>
    <dbReference type="NCBI Taxonomy" id="2491704"/>
    <lineage>
        <taxon>Bacteria</taxon>
        <taxon>Bacillati</taxon>
        <taxon>Chloroflexota</taxon>
        <taxon>Chloroflexia</taxon>
        <taxon>Chloroflexales</taxon>
        <taxon>Chloroflexineae</taxon>
        <taxon>Oscillochloridaceae</taxon>
        <taxon>Candidatus Viridilinea</taxon>
    </lineage>
</organism>
<dbReference type="Gene3D" id="2.60.120.560">
    <property type="entry name" value="Exo-inulinase, domain 1"/>
    <property type="match status" value="1"/>
</dbReference>
<comment type="caution">
    <text evidence="3">The sequence shown here is derived from an EMBL/GenBank/DDBJ whole genome shotgun (WGS) entry which is preliminary data.</text>
</comment>
<evidence type="ECO:0000256" key="1">
    <source>
        <dbReference type="SAM" id="MobiDB-lite"/>
    </source>
</evidence>
<dbReference type="EMBL" id="RSAS01000651">
    <property type="protein sequence ID" value="RRR69268.1"/>
    <property type="molecule type" value="Genomic_DNA"/>
</dbReference>
<sequence>MPFPPPKILLLLALILLAACGGPGVPATPEAASLSPTPSALPTATPDRTATTQARTATAQAQAHASATALAATAVAEELFGRGLVIFRDEFVDNRNAWYTGVFQEIETNTIEDGVFKVQWSGRGTSYELYMVRELSNFIAEVDCQIVAGGSDASCGLIFGQREDIGYYKYEIFADYFRLFVIRAVGEPRTLAEGNPAEFWRSGEANRLRAVREGDQLRIFLNGFLLGEAEDATYPEGKIGVTTSSYADAGGAVLWFDDFVIWELP</sequence>
<dbReference type="AlphaFoldDB" id="A0A426TV48"/>
<dbReference type="Proteomes" id="UP000280307">
    <property type="component" value="Unassembled WGS sequence"/>
</dbReference>
<proteinExistence type="predicted"/>
<evidence type="ECO:0000256" key="2">
    <source>
        <dbReference type="SAM" id="SignalP"/>
    </source>
</evidence>
<reference evidence="3 4" key="1">
    <citation type="submission" date="2018-12" db="EMBL/GenBank/DDBJ databases">
        <title>Genome Sequence of Candidatus Viridilinea halotolerans isolated from saline sulfide-rich spring.</title>
        <authorList>
            <person name="Grouzdev D.S."/>
            <person name="Burganskaya E.I."/>
            <person name="Krutkina M.S."/>
            <person name="Sukhacheva M.V."/>
            <person name="Gorlenko V.M."/>
        </authorList>
    </citation>
    <scope>NUCLEOTIDE SEQUENCE [LARGE SCALE GENOMIC DNA]</scope>
    <source>
        <strain evidence="3">Chok-6</strain>
    </source>
</reference>
<protein>
    <recommendedName>
        <fullName evidence="5">DUF1080 domain-containing protein</fullName>
    </recommendedName>
</protein>
<keyword evidence="2" id="KW-0732">Signal</keyword>
<evidence type="ECO:0008006" key="5">
    <source>
        <dbReference type="Google" id="ProtNLM"/>
    </source>
</evidence>
<evidence type="ECO:0000313" key="3">
    <source>
        <dbReference type="EMBL" id="RRR69268.1"/>
    </source>
</evidence>
<gene>
    <name evidence="3" type="ORF">EI684_16160</name>
</gene>
<feature type="chain" id="PRO_5019374406" description="DUF1080 domain-containing protein" evidence="2">
    <location>
        <begin position="28"/>
        <end position="265"/>
    </location>
</feature>
<dbReference type="PROSITE" id="PS51257">
    <property type="entry name" value="PROKAR_LIPOPROTEIN"/>
    <property type="match status" value="1"/>
</dbReference>